<evidence type="ECO:0000313" key="1">
    <source>
        <dbReference type="EMBL" id="CRL02624.1"/>
    </source>
</evidence>
<keyword evidence="2" id="KW-1185">Reference proteome</keyword>
<sequence>MISQFTPSALRLEIYISKAAIPSQTISFATQECLSKCFTLIEIAHLGLNSNKNWSIDEMSDESQTLD</sequence>
<proteinExistence type="predicted"/>
<accession>A0A1J1IR48</accession>
<gene>
    <name evidence="1" type="ORF">CLUMA_CG016103</name>
</gene>
<dbReference type="AlphaFoldDB" id="A0A1J1IR48"/>
<reference evidence="1 2" key="1">
    <citation type="submission" date="2015-04" db="EMBL/GenBank/DDBJ databases">
        <authorList>
            <person name="Syromyatnikov M.Y."/>
            <person name="Popov V.N."/>
        </authorList>
    </citation>
    <scope>NUCLEOTIDE SEQUENCE [LARGE SCALE GENOMIC DNA]</scope>
</reference>
<dbReference type="Proteomes" id="UP000183832">
    <property type="component" value="Unassembled WGS sequence"/>
</dbReference>
<evidence type="ECO:0000313" key="2">
    <source>
        <dbReference type="Proteomes" id="UP000183832"/>
    </source>
</evidence>
<organism evidence="1 2">
    <name type="scientific">Clunio marinus</name>
    <dbReference type="NCBI Taxonomy" id="568069"/>
    <lineage>
        <taxon>Eukaryota</taxon>
        <taxon>Metazoa</taxon>
        <taxon>Ecdysozoa</taxon>
        <taxon>Arthropoda</taxon>
        <taxon>Hexapoda</taxon>
        <taxon>Insecta</taxon>
        <taxon>Pterygota</taxon>
        <taxon>Neoptera</taxon>
        <taxon>Endopterygota</taxon>
        <taxon>Diptera</taxon>
        <taxon>Nematocera</taxon>
        <taxon>Chironomoidea</taxon>
        <taxon>Chironomidae</taxon>
        <taxon>Clunio</taxon>
    </lineage>
</organism>
<dbReference type="EMBL" id="CVRI01000058">
    <property type="protein sequence ID" value="CRL02624.1"/>
    <property type="molecule type" value="Genomic_DNA"/>
</dbReference>
<name>A0A1J1IR48_9DIPT</name>
<protein>
    <submittedName>
        <fullName evidence="1">CLUMA_CG016103, isoform A</fullName>
    </submittedName>
</protein>